<protein>
    <submittedName>
        <fullName evidence="1">Uncharacterized protein</fullName>
    </submittedName>
</protein>
<reference evidence="1 2" key="1">
    <citation type="submission" date="2023-09" db="EMBL/GenBank/DDBJ databases">
        <title>Genomes of two closely related lineages of the louse Polyplax serrata with different host specificities.</title>
        <authorList>
            <person name="Martinu J."/>
            <person name="Tarabai H."/>
            <person name="Stefka J."/>
            <person name="Hypsa V."/>
        </authorList>
    </citation>
    <scope>NUCLEOTIDE SEQUENCE [LARGE SCALE GENOMIC DNA]</scope>
    <source>
        <strain evidence="1">98ZLc_SE</strain>
    </source>
</reference>
<sequence>MEEREETYIYPYGLTEVLPGLWLADDTTSEDLLSHFDEAFEFIENALQKGSFLWHLQKFNNCCIIPNEKEQLVDGGSIPICEIKETMYFT</sequence>
<gene>
    <name evidence="1" type="ORF">RUM44_013295</name>
</gene>
<comment type="caution">
    <text evidence="1">The sequence shown here is derived from an EMBL/GenBank/DDBJ whole genome shotgun (WGS) entry which is preliminary data.</text>
</comment>
<dbReference type="Proteomes" id="UP001359485">
    <property type="component" value="Unassembled WGS sequence"/>
</dbReference>
<proteinExistence type="predicted"/>
<dbReference type="EMBL" id="JAWJWF010000001">
    <property type="protein sequence ID" value="KAK6641580.1"/>
    <property type="molecule type" value="Genomic_DNA"/>
</dbReference>
<organism evidence="1 2">
    <name type="scientific">Polyplax serrata</name>
    <name type="common">Common mouse louse</name>
    <dbReference type="NCBI Taxonomy" id="468196"/>
    <lineage>
        <taxon>Eukaryota</taxon>
        <taxon>Metazoa</taxon>
        <taxon>Ecdysozoa</taxon>
        <taxon>Arthropoda</taxon>
        <taxon>Hexapoda</taxon>
        <taxon>Insecta</taxon>
        <taxon>Pterygota</taxon>
        <taxon>Neoptera</taxon>
        <taxon>Paraneoptera</taxon>
        <taxon>Psocodea</taxon>
        <taxon>Troctomorpha</taxon>
        <taxon>Phthiraptera</taxon>
        <taxon>Anoplura</taxon>
        <taxon>Polyplacidae</taxon>
        <taxon>Polyplax</taxon>
    </lineage>
</organism>
<accession>A0ABR1BDQ9</accession>
<evidence type="ECO:0000313" key="2">
    <source>
        <dbReference type="Proteomes" id="UP001359485"/>
    </source>
</evidence>
<name>A0ABR1BDQ9_POLSC</name>
<evidence type="ECO:0000313" key="1">
    <source>
        <dbReference type="EMBL" id="KAK6641580.1"/>
    </source>
</evidence>
<keyword evidence="2" id="KW-1185">Reference proteome</keyword>